<keyword evidence="4" id="KW-1185">Reference proteome</keyword>
<keyword evidence="2" id="KW-1133">Transmembrane helix</keyword>
<reference evidence="3 4" key="1">
    <citation type="journal article" date="2016" name="Proc. Natl. Acad. Sci. U.S.A.">
        <title>Comparative genomics of biotechnologically important yeasts.</title>
        <authorList>
            <person name="Riley R."/>
            <person name="Haridas S."/>
            <person name="Wolfe K.H."/>
            <person name="Lopes M.R."/>
            <person name="Hittinger C.T."/>
            <person name="Goeker M."/>
            <person name="Salamov A.A."/>
            <person name="Wisecaver J.H."/>
            <person name="Long T.M."/>
            <person name="Calvey C.H."/>
            <person name="Aerts A.L."/>
            <person name="Barry K.W."/>
            <person name="Choi C."/>
            <person name="Clum A."/>
            <person name="Coughlan A.Y."/>
            <person name="Deshpande S."/>
            <person name="Douglass A.P."/>
            <person name="Hanson S.J."/>
            <person name="Klenk H.-P."/>
            <person name="LaButti K.M."/>
            <person name="Lapidus A."/>
            <person name="Lindquist E.A."/>
            <person name="Lipzen A.M."/>
            <person name="Meier-Kolthoff J.P."/>
            <person name="Ohm R.A."/>
            <person name="Otillar R.P."/>
            <person name="Pangilinan J.L."/>
            <person name="Peng Y."/>
            <person name="Rokas A."/>
            <person name="Rosa C.A."/>
            <person name="Scheuner C."/>
            <person name="Sibirny A.A."/>
            <person name="Slot J.C."/>
            <person name="Stielow J.B."/>
            <person name="Sun H."/>
            <person name="Kurtzman C.P."/>
            <person name="Blackwell M."/>
            <person name="Grigoriev I.V."/>
            <person name="Jeffries T.W."/>
        </authorList>
    </citation>
    <scope>NUCLEOTIDE SEQUENCE [LARGE SCALE GENOMIC DNA]</scope>
    <source>
        <strain evidence="3 4">DSM 6958</strain>
    </source>
</reference>
<evidence type="ECO:0000313" key="3">
    <source>
        <dbReference type="EMBL" id="ODQ66471.1"/>
    </source>
</evidence>
<evidence type="ECO:0008006" key="5">
    <source>
        <dbReference type="Google" id="ProtNLM"/>
    </source>
</evidence>
<dbReference type="PANTHER" id="PTHR47260:SF1">
    <property type="entry name" value="UPF0644 PROTEIN PB2B4.06"/>
    <property type="match status" value="1"/>
</dbReference>
<evidence type="ECO:0000313" key="4">
    <source>
        <dbReference type="Proteomes" id="UP000095009"/>
    </source>
</evidence>
<dbReference type="OrthoDB" id="506431at2759"/>
<proteinExistence type="predicted"/>
<dbReference type="InterPro" id="IPR052061">
    <property type="entry name" value="PTE-AB_protein"/>
</dbReference>
<feature type="region of interest" description="Disordered" evidence="1">
    <location>
        <begin position="30"/>
        <end position="60"/>
    </location>
</feature>
<name>A0A1E3PM05_9ASCO</name>
<dbReference type="SUPFAM" id="SSF54637">
    <property type="entry name" value="Thioesterase/thiol ester dehydrase-isomerase"/>
    <property type="match status" value="1"/>
</dbReference>
<dbReference type="STRING" id="857566.A0A1E3PM05"/>
<protein>
    <recommendedName>
        <fullName evidence="5">Thioesterase domain-containing protein</fullName>
    </recommendedName>
</protein>
<feature type="transmembrane region" description="Helical" evidence="2">
    <location>
        <begin position="64"/>
        <end position="86"/>
    </location>
</feature>
<accession>A0A1E3PM05</accession>
<gene>
    <name evidence="3" type="ORF">NADFUDRAFT_41115</name>
</gene>
<keyword evidence="2" id="KW-0812">Transmembrane</keyword>
<dbReference type="AlphaFoldDB" id="A0A1E3PM05"/>
<evidence type="ECO:0000256" key="2">
    <source>
        <dbReference type="SAM" id="Phobius"/>
    </source>
</evidence>
<sequence>MSTSRSKLVCKNLIFSTALKASNRQLSAGKRVLNTSFTPPPTTTSSPTTPSPPFKTSRPTKKKLGYSIIGIVAFFAVGSTVGYYSLPHAIPSLLMDTQLPEPGSAEESKYLQNLEAQIRQVPIVFKLTENPKWKILRAWNLVSEDDNPQGLVTPDSHSFAAKLLGKPGGIAVPPIIFASTDENSLPKTVTVIHCGTYLSGFPAIVHGGILGTFLEETMGRVALNCPESRNILSVNQTNMSSTSSKSLNSKPWWKIFWWGDRKSGSSATNSNSYDQKFTGLKTLSINYKSPTLVDQFIVIKATVKGVTLKEGKCTIEIEGIIENTKGKKLVVASGTYEG</sequence>
<keyword evidence="2" id="KW-0472">Membrane</keyword>
<dbReference type="InterPro" id="IPR029069">
    <property type="entry name" value="HotDog_dom_sf"/>
</dbReference>
<dbReference type="Gene3D" id="3.10.129.10">
    <property type="entry name" value="Hotdog Thioesterase"/>
    <property type="match status" value="1"/>
</dbReference>
<dbReference type="PANTHER" id="PTHR47260">
    <property type="entry name" value="UPF0644 PROTEIN PB2B4.06"/>
    <property type="match status" value="1"/>
</dbReference>
<dbReference type="EMBL" id="KV454408">
    <property type="protein sequence ID" value="ODQ66471.1"/>
    <property type="molecule type" value="Genomic_DNA"/>
</dbReference>
<dbReference type="Proteomes" id="UP000095009">
    <property type="component" value="Unassembled WGS sequence"/>
</dbReference>
<evidence type="ECO:0000256" key="1">
    <source>
        <dbReference type="SAM" id="MobiDB-lite"/>
    </source>
</evidence>
<organism evidence="3 4">
    <name type="scientific">Nadsonia fulvescens var. elongata DSM 6958</name>
    <dbReference type="NCBI Taxonomy" id="857566"/>
    <lineage>
        <taxon>Eukaryota</taxon>
        <taxon>Fungi</taxon>
        <taxon>Dikarya</taxon>
        <taxon>Ascomycota</taxon>
        <taxon>Saccharomycotina</taxon>
        <taxon>Dipodascomycetes</taxon>
        <taxon>Dipodascales</taxon>
        <taxon>Dipodascales incertae sedis</taxon>
        <taxon>Nadsonia</taxon>
    </lineage>
</organism>